<keyword evidence="6" id="KW-1185">Reference proteome</keyword>
<dbReference type="PANTHER" id="PTHR10434">
    <property type="entry name" value="1-ACYL-SN-GLYCEROL-3-PHOSPHATE ACYLTRANSFERASE"/>
    <property type="match status" value="1"/>
</dbReference>
<feature type="compositionally biased region" description="Low complexity" evidence="3">
    <location>
        <begin position="54"/>
        <end position="69"/>
    </location>
</feature>
<dbReference type="GO" id="GO:0006654">
    <property type="term" value="P:phosphatidic acid biosynthetic process"/>
    <property type="evidence" value="ECO:0007669"/>
    <property type="project" value="TreeGrafter"/>
</dbReference>
<dbReference type="EMBL" id="QGGR01000003">
    <property type="protein sequence ID" value="PWK50644.1"/>
    <property type="molecule type" value="Genomic_DNA"/>
</dbReference>
<keyword evidence="1 5" id="KW-0808">Transferase</keyword>
<feature type="compositionally biased region" description="Gly residues" evidence="3">
    <location>
        <begin position="87"/>
        <end position="96"/>
    </location>
</feature>
<sequence>MRSPSAGGGAGTLGAVGAAPPGDTVGAGQACASGGRRSAGAAAFSPNGSPSPPKIITSSTARPAARITPATPPKILNCRRRRSGPSGPVGSGGASGCGLSPGTRYAVTIPDDHGPPARSQAGVGGFGSDMHTSEHHRRRDLGGPHPVPQADKRAEIVLATRAVPGNFGYRAAMELVYPPVVALAKTMFRVLDNKIVVEGAEHIPPTGGAVLASNHSSYLDFIYCGFGAQPADRLVRFMAKKQVFDHKISGPLMRGMRHIPVDRKAGTAAFKHAIDSLKSGEIVGVFPEATISESFTIKALKSGAARMAQEAAVPLIPMAVWGPHRLWTKGRKKELTKRHVPVIIKIGEAIPVAADATPEAITATLKERLTVLLDAVQQAYPDKPAGPDDRWWLPAHLGGTAPLPSPAASV</sequence>
<feature type="domain" description="Phospholipid/glycerol acyltransferase" evidence="4">
    <location>
        <begin position="209"/>
        <end position="323"/>
    </location>
</feature>
<dbReference type="SUPFAM" id="SSF69593">
    <property type="entry name" value="Glycerol-3-phosphate (1)-acyltransferase"/>
    <property type="match status" value="1"/>
</dbReference>
<dbReference type="CDD" id="cd07989">
    <property type="entry name" value="LPLAT_AGPAT-like"/>
    <property type="match status" value="1"/>
</dbReference>
<dbReference type="GO" id="GO:0005886">
    <property type="term" value="C:plasma membrane"/>
    <property type="evidence" value="ECO:0007669"/>
    <property type="project" value="TreeGrafter"/>
</dbReference>
<evidence type="ECO:0000256" key="2">
    <source>
        <dbReference type="ARBA" id="ARBA00023315"/>
    </source>
</evidence>
<feature type="compositionally biased region" description="Gly residues" evidence="3">
    <location>
        <begin position="1"/>
        <end position="14"/>
    </location>
</feature>
<name>A0A316FPF3_9ACTN</name>
<proteinExistence type="predicted"/>
<dbReference type="Pfam" id="PF01553">
    <property type="entry name" value="Acyltransferase"/>
    <property type="match status" value="1"/>
</dbReference>
<comment type="caution">
    <text evidence="5">The sequence shown here is derived from an EMBL/GenBank/DDBJ whole genome shotgun (WGS) entry which is preliminary data.</text>
</comment>
<evidence type="ECO:0000313" key="5">
    <source>
        <dbReference type="EMBL" id="PWK50644.1"/>
    </source>
</evidence>
<dbReference type="PANTHER" id="PTHR10434:SF55">
    <property type="entry name" value="POSSIBLE ACYLTRANSFERASE"/>
    <property type="match status" value="1"/>
</dbReference>
<evidence type="ECO:0000313" key="6">
    <source>
        <dbReference type="Proteomes" id="UP000245697"/>
    </source>
</evidence>
<keyword evidence="2 5" id="KW-0012">Acyltransferase</keyword>
<feature type="region of interest" description="Disordered" evidence="3">
    <location>
        <begin position="1"/>
        <end position="149"/>
    </location>
</feature>
<evidence type="ECO:0000256" key="1">
    <source>
        <dbReference type="ARBA" id="ARBA00022679"/>
    </source>
</evidence>
<accession>A0A316FPF3</accession>
<evidence type="ECO:0000259" key="4">
    <source>
        <dbReference type="SMART" id="SM00563"/>
    </source>
</evidence>
<dbReference type="Proteomes" id="UP000245697">
    <property type="component" value="Unassembled WGS sequence"/>
</dbReference>
<feature type="compositionally biased region" description="Low complexity" evidence="3">
    <location>
        <begin position="15"/>
        <end position="43"/>
    </location>
</feature>
<protein>
    <submittedName>
        <fullName evidence="5">1-acyl-sn-glycerol-3-phosphate acyltransferase</fullName>
    </submittedName>
</protein>
<dbReference type="AlphaFoldDB" id="A0A316FPF3"/>
<organism evidence="5 6">
    <name type="scientific">Actinoplanes xinjiangensis</name>
    <dbReference type="NCBI Taxonomy" id="512350"/>
    <lineage>
        <taxon>Bacteria</taxon>
        <taxon>Bacillati</taxon>
        <taxon>Actinomycetota</taxon>
        <taxon>Actinomycetes</taxon>
        <taxon>Micromonosporales</taxon>
        <taxon>Micromonosporaceae</taxon>
        <taxon>Actinoplanes</taxon>
    </lineage>
</organism>
<dbReference type="InterPro" id="IPR002123">
    <property type="entry name" value="Plipid/glycerol_acylTrfase"/>
</dbReference>
<dbReference type="GO" id="GO:0003841">
    <property type="term" value="F:1-acylglycerol-3-phosphate O-acyltransferase activity"/>
    <property type="evidence" value="ECO:0007669"/>
    <property type="project" value="TreeGrafter"/>
</dbReference>
<gene>
    <name evidence="5" type="ORF">BC793_103532</name>
</gene>
<reference evidence="5 6" key="1">
    <citation type="submission" date="2018-05" db="EMBL/GenBank/DDBJ databases">
        <title>Genomic Encyclopedia of Archaeal and Bacterial Type Strains, Phase II (KMG-II): from individual species to whole genera.</title>
        <authorList>
            <person name="Goeker M."/>
        </authorList>
    </citation>
    <scope>NUCLEOTIDE SEQUENCE [LARGE SCALE GENOMIC DNA]</scope>
    <source>
        <strain evidence="5 6">DSM 45184</strain>
    </source>
</reference>
<evidence type="ECO:0000256" key="3">
    <source>
        <dbReference type="SAM" id="MobiDB-lite"/>
    </source>
</evidence>
<dbReference type="SMART" id="SM00563">
    <property type="entry name" value="PlsC"/>
    <property type="match status" value="1"/>
</dbReference>